<dbReference type="SMART" id="SM00020">
    <property type="entry name" value="Tryp_SPc"/>
    <property type="match status" value="1"/>
</dbReference>
<name>A0A310SX51_9HYME</name>
<evidence type="ECO:0000313" key="10">
    <source>
        <dbReference type="EMBL" id="OAD62444.1"/>
    </source>
</evidence>
<dbReference type="Pfam" id="PF00089">
    <property type="entry name" value="Trypsin"/>
    <property type="match status" value="1"/>
</dbReference>
<keyword evidence="3" id="KW-0732">Signal</keyword>
<dbReference type="PROSITE" id="PS50240">
    <property type="entry name" value="TRYPSIN_DOM"/>
    <property type="match status" value="1"/>
</dbReference>
<evidence type="ECO:0000256" key="1">
    <source>
        <dbReference type="ARBA" id="ARBA00004613"/>
    </source>
</evidence>
<keyword evidence="10" id="KW-0378">Hydrolase</keyword>
<evidence type="ECO:0000256" key="3">
    <source>
        <dbReference type="ARBA" id="ARBA00022729"/>
    </source>
</evidence>
<dbReference type="InterPro" id="IPR035914">
    <property type="entry name" value="Sperma_CUB_dom_sf"/>
</dbReference>
<comment type="similarity">
    <text evidence="6">Belongs to the peptidase S1 family. CLIP subfamily.</text>
</comment>
<reference evidence="10 11" key="1">
    <citation type="submission" date="2015-07" db="EMBL/GenBank/DDBJ databases">
        <title>The genome of Eufriesea mexicana.</title>
        <authorList>
            <person name="Pan H."/>
            <person name="Kapheim K."/>
        </authorList>
    </citation>
    <scope>NUCLEOTIDE SEQUENCE [LARGE SCALE GENOMIC DNA]</scope>
    <source>
        <strain evidence="10">0111107269</strain>
        <tissue evidence="10">Whole body</tissue>
    </source>
</reference>
<keyword evidence="2" id="KW-0964">Secreted</keyword>
<accession>A0A310SX51</accession>
<evidence type="ECO:0000256" key="7">
    <source>
        <dbReference type="PROSITE-ProRule" id="PRU00059"/>
    </source>
</evidence>
<dbReference type="PANTHER" id="PTHR24256">
    <property type="entry name" value="TRYPTASE-RELATED"/>
    <property type="match status" value="1"/>
</dbReference>
<dbReference type="PROSITE" id="PS01180">
    <property type="entry name" value="CUB"/>
    <property type="match status" value="1"/>
</dbReference>
<dbReference type="InterPro" id="IPR018114">
    <property type="entry name" value="TRYPSIN_HIS"/>
</dbReference>
<dbReference type="GO" id="GO:0006508">
    <property type="term" value="P:proteolysis"/>
    <property type="evidence" value="ECO:0007669"/>
    <property type="project" value="UniProtKB-KW"/>
</dbReference>
<dbReference type="PROSITE" id="PS00134">
    <property type="entry name" value="TRYPSIN_HIS"/>
    <property type="match status" value="1"/>
</dbReference>
<dbReference type="Gene3D" id="2.60.120.290">
    <property type="entry name" value="Spermadhesin, CUB domain"/>
    <property type="match status" value="1"/>
</dbReference>
<evidence type="ECO:0000256" key="2">
    <source>
        <dbReference type="ARBA" id="ARBA00022525"/>
    </source>
</evidence>
<dbReference type="GO" id="GO:0005576">
    <property type="term" value="C:extracellular region"/>
    <property type="evidence" value="ECO:0007669"/>
    <property type="project" value="UniProtKB-SubCell"/>
</dbReference>
<keyword evidence="5" id="KW-0325">Glycoprotein</keyword>
<dbReference type="InterPro" id="IPR001254">
    <property type="entry name" value="Trypsin_dom"/>
</dbReference>
<dbReference type="EMBL" id="KQ759870">
    <property type="protein sequence ID" value="OAD62444.1"/>
    <property type="molecule type" value="Genomic_DNA"/>
</dbReference>
<dbReference type="InterPro" id="IPR009003">
    <property type="entry name" value="Peptidase_S1_PA"/>
</dbReference>
<sequence>MLHPVNKPINVFFLPRLFTKRIFLHVAAALLSFLVLLSLAQSNETRFQQNCDYYQELAPDTTYFIYNPEYPNRYRGFRSCKWTIETNYRVNLTCNPFHIPWSQNCTQDRLSVQVNSRTTHQYCGDGVFNVLSESNKMVVTLKSPFWSKGGEFICAAQAVNSRQESENCECGRKNPTRIVGGVDAGVNEFPMMAGIVDVVLRRVFCGSTLIAKKYVVTAAHCLLNKEVSILGILLGEHDVSTGMETNATALYRVVQAISHPNYIQGTPGNDIALLKSETDMIYSNEVGPACLPFQHAADSFGGSEVQILGWGSTDFGSPTSDVLQKVTLYVLTNLQCSKRIANISPQEICTYGEGKDACQMDSGGPVLWENPMTKRLTLIGIVSRGIGCAVDSGINTKVGSYIDWITSVTLGESSGIDQTRLEDLLAERPRAVTKTASGNGAANLCEKRNTKCANGAKGVTKPAG</sequence>
<dbReference type="SMART" id="SM00042">
    <property type="entry name" value="CUB"/>
    <property type="match status" value="1"/>
</dbReference>
<proteinExistence type="inferred from homology"/>
<dbReference type="InterPro" id="IPR000859">
    <property type="entry name" value="CUB_dom"/>
</dbReference>
<dbReference type="AlphaFoldDB" id="A0A310SX51"/>
<dbReference type="SUPFAM" id="SSF50494">
    <property type="entry name" value="Trypsin-like serine proteases"/>
    <property type="match status" value="1"/>
</dbReference>
<keyword evidence="11" id="KW-1185">Reference proteome</keyword>
<dbReference type="CDD" id="cd00190">
    <property type="entry name" value="Tryp_SPc"/>
    <property type="match status" value="1"/>
</dbReference>
<dbReference type="PRINTS" id="PR00722">
    <property type="entry name" value="CHYMOTRYPSIN"/>
</dbReference>
<dbReference type="FunFam" id="2.40.10.10:FF:000068">
    <property type="entry name" value="transmembrane protease serine 2"/>
    <property type="match status" value="1"/>
</dbReference>
<evidence type="ECO:0000256" key="4">
    <source>
        <dbReference type="ARBA" id="ARBA00023157"/>
    </source>
</evidence>
<evidence type="ECO:0000259" key="8">
    <source>
        <dbReference type="PROSITE" id="PS01180"/>
    </source>
</evidence>
<evidence type="ECO:0000259" key="9">
    <source>
        <dbReference type="PROSITE" id="PS50240"/>
    </source>
</evidence>
<comment type="subcellular location">
    <subcellularLocation>
        <location evidence="1">Secreted</location>
    </subcellularLocation>
</comment>
<dbReference type="SUPFAM" id="SSF49854">
    <property type="entry name" value="Spermadhesin, CUB domain"/>
    <property type="match status" value="1"/>
</dbReference>
<evidence type="ECO:0000256" key="6">
    <source>
        <dbReference type="ARBA" id="ARBA00024195"/>
    </source>
</evidence>
<protein>
    <submittedName>
        <fullName evidence="10">Venom serine protease 34</fullName>
    </submittedName>
</protein>
<dbReference type="Gene3D" id="2.40.10.10">
    <property type="entry name" value="Trypsin-like serine proteases"/>
    <property type="match status" value="1"/>
</dbReference>
<dbReference type="FunFam" id="2.40.10.10:FF:000054">
    <property type="entry name" value="Complement C1r subcomponent"/>
    <property type="match status" value="1"/>
</dbReference>
<gene>
    <name evidence="10" type="ORF">WN48_07315</name>
</gene>
<organism evidence="10 11">
    <name type="scientific">Eufriesea mexicana</name>
    <dbReference type="NCBI Taxonomy" id="516756"/>
    <lineage>
        <taxon>Eukaryota</taxon>
        <taxon>Metazoa</taxon>
        <taxon>Ecdysozoa</taxon>
        <taxon>Arthropoda</taxon>
        <taxon>Hexapoda</taxon>
        <taxon>Insecta</taxon>
        <taxon>Pterygota</taxon>
        <taxon>Neoptera</taxon>
        <taxon>Endopterygota</taxon>
        <taxon>Hymenoptera</taxon>
        <taxon>Apocrita</taxon>
        <taxon>Aculeata</taxon>
        <taxon>Apoidea</taxon>
        <taxon>Anthophila</taxon>
        <taxon>Apidae</taxon>
        <taxon>Eufriesea</taxon>
    </lineage>
</organism>
<feature type="domain" description="CUB" evidence="8">
    <location>
        <begin position="51"/>
        <end position="159"/>
    </location>
</feature>
<feature type="domain" description="Peptidase S1" evidence="9">
    <location>
        <begin position="178"/>
        <end position="410"/>
    </location>
</feature>
<evidence type="ECO:0000313" key="11">
    <source>
        <dbReference type="Proteomes" id="UP000250275"/>
    </source>
</evidence>
<dbReference type="GO" id="GO:0004252">
    <property type="term" value="F:serine-type endopeptidase activity"/>
    <property type="evidence" value="ECO:0007669"/>
    <property type="project" value="InterPro"/>
</dbReference>
<dbReference type="OrthoDB" id="6380398at2759"/>
<dbReference type="Pfam" id="PF00431">
    <property type="entry name" value="CUB"/>
    <property type="match status" value="1"/>
</dbReference>
<dbReference type="CDD" id="cd00041">
    <property type="entry name" value="CUB"/>
    <property type="match status" value="1"/>
</dbReference>
<keyword evidence="4" id="KW-1015">Disulfide bond</keyword>
<dbReference type="InterPro" id="IPR001314">
    <property type="entry name" value="Peptidase_S1A"/>
</dbReference>
<comment type="caution">
    <text evidence="7">Lacks conserved residue(s) required for the propagation of feature annotation.</text>
</comment>
<keyword evidence="10" id="KW-0645">Protease</keyword>
<dbReference type="InterPro" id="IPR051487">
    <property type="entry name" value="Ser/Thr_Proteases_Immune/Dev"/>
</dbReference>
<dbReference type="Proteomes" id="UP000250275">
    <property type="component" value="Unassembled WGS sequence"/>
</dbReference>
<evidence type="ECO:0000256" key="5">
    <source>
        <dbReference type="ARBA" id="ARBA00023180"/>
    </source>
</evidence>
<dbReference type="InterPro" id="IPR043504">
    <property type="entry name" value="Peptidase_S1_PA_chymotrypsin"/>
</dbReference>